<dbReference type="STRING" id="796925.A0A137PA64"/>
<evidence type="ECO:0000313" key="11">
    <source>
        <dbReference type="EMBL" id="KXN71880.1"/>
    </source>
</evidence>
<evidence type="ECO:0000256" key="1">
    <source>
        <dbReference type="ARBA" id="ARBA00004604"/>
    </source>
</evidence>
<name>A0A137PA64_CONC2</name>
<evidence type="ECO:0000256" key="3">
    <source>
        <dbReference type="ARBA" id="ARBA00022552"/>
    </source>
</evidence>
<evidence type="ECO:0000256" key="9">
    <source>
        <dbReference type="RuleBase" id="RU365074"/>
    </source>
</evidence>
<dbReference type="GO" id="GO:0005730">
    <property type="term" value="C:nucleolus"/>
    <property type="evidence" value="ECO:0007669"/>
    <property type="project" value="UniProtKB-SubCell"/>
</dbReference>
<evidence type="ECO:0000256" key="5">
    <source>
        <dbReference type="ARBA" id="ARBA00022679"/>
    </source>
</evidence>
<feature type="compositionally biased region" description="Polar residues" evidence="10">
    <location>
        <begin position="33"/>
        <end position="47"/>
    </location>
</feature>
<evidence type="ECO:0000256" key="2">
    <source>
        <dbReference type="ARBA" id="ARBA00006301"/>
    </source>
</evidence>
<protein>
    <recommendedName>
        <fullName evidence="8 9">Ribosomal RNA-processing protein 8</fullName>
        <ecNumber evidence="9">2.1.1.-</ecNumber>
    </recommendedName>
</protein>
<keyword evidence="7 9" id="KW-0539">Nucleus</keyword>
<keyword evidence="3 9" id="KW-0698">rRNA processing</keyword>
<evidence type="ECO:0000256" key="8">
    <source>
        <dbReference type="ARBA" id="ARBA00076672"/>
    </source>
</evidence>
<dbReference type="GO" id="GO:0106142">
    <property type="term" value="F:rRNA (adenine-N1-)-methyltransferase activity"/>
    <property type="evidence" value="ECO:0007669"/>
    <property type="project" value="EnsemblFungi"/>
</dbReference>
<dbReference type="PANTHER" id="PTHR12787:SF0">
    <property type="entry name" value="RIBOSOMAL RNA-PROCESSING PROTEIN 8"/>
    <property type="match status" value="1"/>
</dbReference>
<dbReference type="InterPro" id="IPR007823">
    <property type="entry name" value="RRP8"/>
</dbReference>
<dbReference type="EMBL" id="KQ964465">
    <property type="protein sequence ID" value="KXN71880.1"/>
    <property type="molecule type" value="Genomic_DNA"/>
</dbReference>
<comment type="subcellular location">
    <subcellularLocation>
        <location evidence="1 9">Nucleus</location>
        <location evidence="1 9">Nucleolus</location>
    </subcellularLocation>
</comment>
<dbReference type="EC" id="2.1.1.-" evidence="9"/>
<gene>
    <name evidence="11" type="ORF">CONCODRAFT_57019</name>
</gene>
<evidence type="ECO:0000256" key="10">
    <source>
        <dbReference type="SAM" id="MobiDB-lite"/>
    </source>
</evidence>
<dbReference type="Proteomes" id="UP000070444">
    <property type="component" value="Unassembled WGS sequence"/>
</dbReference>
<dbReference type="Gene3D" id="1.10.10.2150">
    <property type="entry name" value="Ribosomal RNA-processing protein 8, N-terminal domain"/>
    <property type="match status" value="1"/>
</dbReference>
<organism evidence="11 12">
    <name type="scientific">Conidiobolus coronatus (strain ATCC 28846 / CBS 209.66 / NRRL 28638)</name>
    <name type="common">Delacroixia coronata</name>
    <dbReference type="NCBI Taxonomy" id="796925"/>
    <lineage>
        <taxon>Eukaryota</taxon>
        <taxon>Fungi</taxon>
        <taxon>Fungi incertae sedis</taxon>
        <taxon>Zoopagomycota</taxon>
        <taxon>Entomophthoromycotina</taxon>
        <taxon>Entomophthoromycetes</taxon>
        <taxon>Entomophthorales</taxon>
        <taxon>Ancylistaceae</taxon>
        <taxon>Conidiobolus</taxon>
    </lineage>
</organism>
<proteinExistence type="inferred from homology"/>
<keyword evidence="12" id="KW-1185">Reference proteome</keyword>
<accession>A0A137PA64</accession>
<keyword evidence="5 9" id="KW-0808">Transferase</keyword>
<dbReference type="FunFam" id="1.10.10.2150:FF:000001">
    <property type="entry name" value="Ribosomal RNA-processing protein 8"/>
    <property type="match status" value="1"/>
</dbReference>
<dbReference type="OMA" id="FTNTEHI"/>
<comment type="function">
    <text evidence="9">S-adenosyl-L-methionine-dependent methyltransferase that specifically methylates the N(1) position of adenine in helix 25.1 in 25S rRNA. Required both for ribosomal 40S and 60S subunits biogenesis. Required for efficient pre-rRNA cleavage at site A2.</text>
</comment>
<evidence type="ECO:0000313" key="12">
    <source>
        <dbReference type="Proteomes" id="UP000070444"/>
    </source>
</evidence>
<reference evidence="11 12" key="1">
    <citation type="journal article" date="2015" name="Genome Biol. Evol.">
        <title>Phylogenomic analyses indicate that early fungi evolved digesting cell walls of algal ancestors of land plants.</title>
        <authorList>
            <person name="Chang Y."/>
            <person name="Wang S."/>
            <person name="Sekimoto S."/>
            <person name="Aerts A.L."/>
            <person name="Choi C."/>
            <person name="Clum A."/>
            <person name="LaButti K.M."/>
            <person name="Lindquist E.A."/>
            <person name="Yee Ngan C."/>
            <person name="Ohm R.A."/>
            <person name="Salamov A.A."/>
            <person name="Grigoriev I.V."/>
            <person name="Spatafora J.W."/>
            <person name="Berbee M.L."/>
        </authorList>
    </citation>
    <scope>NUCLEOTIDE SEQUENCE [LARGE SCALE GENOMIC DNA]</scope>
    <source>
        <strain evidence="11 12">NRRL 28638</strain>
    </source>
</reference>
<sequence>MLKSKKEEESTNQDEEDNGDEEETETKQDSSVKEQSNAKNLTPLQQKMQKQLAGAKFRQLNELLYTIPSADAYSQFQSNPQLFDDYHAGFSSQTEGWPLNPNDVFINFLKSQKSDRTLFVADMGCGEAKIAENLQTYKHIKINSFDLVKGNKFITPCDIRNVPLKNKTCDFVIFSLSLMGVNYFEFLKEAKRLLRQNGELKIAEVKSRFENLEKFIEFMKLYFGFELVNMVN</sequence>
<dbReference type="AlphaFoldDB" id="A0A137PA64"/>
<keyword evidence="4 9" id="KW-0489">Methyltransferase</keyword>
<feature type="compositionally biased region" description="Acidic residues" evidence="10">
    <location>
        <begin position="10"/>
        <end position="24"/>
    </location>
</feature>
<dbReference type="PANTHER" id="PTHR12787">
    <property type="entry name" value="RIBOSOMAL RNA-PROCESSING PROTEIN 8"/>
    <property type="match status" value="1"/>
</dbReference>
<dbReference type="InterPro" id="IPR029063">
    <property type="entry name" value="SAM-dependent_MTases_sf"/>
</dbReference>
<dbReference type="GO" id="GO:0042273">
    <property type="term" value="P:ribosomal large subunit biogenesis"/>
    <property type="evidence" value="ECO:0007669"/>
    <property type="project" value="EnsemblFungi"/>
</dbReference>
<evidence type="ECO:0000256" key="4">
    <source>
        <dbReference type="ARBA" id="ARBA00022603"/>
    </source>
</evidence>
<comment type="similarity">
    <text evidence="2 9">Belongs to the methyltransferase superfamily. RRP8 family.</text>
</comment>
<dbReference type="SUPFAM" id="SSF53335">
    <property type="entry name" value="S-adenosyl-L-methionine-dependent methyltransferases"/>
    <property type="match status" value="1"/>
</dbReference>
<dbReference type="Gene3D" id="3.40.50.150">
    <property type="entry name" value="Vaccinia Virus protein VP39"/>
    <property type="match status" value="1"/>
</dbReference>
<dbReference type="InterPro" id="IPR042036">
    <property type="entry name" value="RRP8_N"/>
</dbReference>
<evidence type="ECO:0000256" key="7">
    <source>
        <dbReference type="ARBA" id="ARBA00023242"/>
    </source>
</evidence>
<keyword evidence="6 9" id="KW-0949">S-adenosyl-L-methionine</keyword>
<dbReference type="OrthoDB" id="10258825at2759"/>
<evidence type="ECO:0000256" key="6">
    <source>
        <dbReference type="ARBA" id="ARBA00022691"/>
    </source>
</evidence>
<dbReference type="GO" id="GO:0030686">
    <property type="term" value="C:90S preribosome"/>
    <property type="evidence" value="ECO:0007669"/>
    <property type="project" value="EnsemblFungi"/>
</dbReference>
<dbReference type="Pfam" id="PF05148">
    <property type="entry name" value="Methyltransf_8"/>
    <property type="match status" value="1"/>
</dbReference>
<feature type="region of interest" description="Disordered" evidence="10">
    <location>
        <begin position="1"/>
        <end position="47"/>
    </location>
</feature>